<evidence type="ECO:0008006" key="3">
    <source>
        <dbReference type="Google" id="ProtNLM"/>
    </source>
</evidence>
<evidence type="ECO:0000313" key="1">
    <source>
        <dbReference type="EMBL" id="KAA0041497.1"/>
    </source>
</evidence>
<sequence>MQGHNQGPSVGESSTLRVRGATVFEGSTDPADAENWLNMLEKCFDVMNCPEERKVRLATFLLPKKAEGWCKYILARRSDTHALDLQNFRGIFEDKCQRFERGLRFEIRTRVTAIAKWMNFSQLLETALRVEQSIPKEKSTV</sequence>
<protein>
    <recommendedName>
        <fullName evidence="3">Retrotransposon gag domain-containing protein</fullName>
    </recommendedName>
</protein>
<accession>A0A5A7TIJ7</accession>
<dbReference type="OrthoDB" id="913391at2759"/>
<evidence type="ECO:0000313" key="2">
    <source>
        <dbReference type="Proteomes" id="UP000321393"/>
    </source>
</evidence>
<reference evidence="1 2" key="1">
    <citation type="submission" date="2019-08" db="EMBL/GenBank/DDBJ databases">
        <title>Draft genome sequences of two oriental melons (Cucumis melo L. var makuwa).</title>
        <authorList>
            <person name="Kwon S.-Y."/>
        </authorList>
    </citation>
    <scope>NUCLEOTIDE SEQUENCE [LARGE SCALE GENOMIC DNA]</scope>
    <source>
        <strain evidence="2">cv. SW 3</strain>
        <tissue evidence="1">Leaf</tissue>
    </source>
</reference>
<name>A0A5A7TIJ7_CUCMM</name>
<gene>
    <name evidence="1" type="ORF">E6C27_scaffold6G00880</name>
</gene>
<organism evidence="1 2">
    <name type="scientific">Cucumis melo var. makuwa</name>
    <name type="common">Oriental melon</name>
    <dbReference type="NCBI Taxonomy" id="1194695"/>
    <lineage>
        <taxon>Eukaryota</taxon>
        <taxon>Viridiplantae</taxon>
        <taxon>Streptophyta</taxon>
        <taxon>Embryophyta</taxon>
        <taxon>Tracheophyta</taxon>
        <taxon>Spermatophyta</taxon>
        <taxon>Magnoliopsida</taxon>
        <taxon>eudicotyledons</taxon>
        <taxon>Gunneridae</taxon>
        <taxon>Pentapetalae</taxon>
        <taxon>rosids</taxon>
        <taxon>fabids</taxon>
        <taxon>Cucurbitales</taxon>
        <taxon>Cucurbitaceae</taxon>
        <taxon>Benincaseae</taxon>
        <taxon>Cucumis</taxon>
    </lineage>
</organism>
<comment type="caution">
    <text evidence="1">The sequence shown here is derived from an EMBL/GenBank/DDBJ whole genome shotgun (WGS) entry which is preliminary data.</text>
</comment>
<dbReference type="Proteomes" id="UP000321393">
    <property type="component" value="Unassembled WGS sequence"/>
</dbReference>
<dbReference type="EMBL" id="SSTE01016577">
    <property type="protein sequence ID" value="KAA0041497.1"/>
    <property type="molecule type" value="Genomic_DNA"/>
</dbReference>
<proteinExistence type="predicted"/>
<dbReference type="AlphaFoldDB" id="A0A5A7TIJ7"/>